<feature type="region of interest" description="Disordered" evidence="1">
    <location>
        <begin position="122"/>
        <end position="145"/>
    </location>
</feature>
<dbReference type="EMBL" id="CP130612">
    <property type="protein sequence ID" value="WKW11668.1"/>
    <property type="molecule type" value="Genomic_DNA"/>
</dbReference>
<keyword evidence="2" id="KW-0732">Signal</keyword>
<sequence length="145" mass="15151">MFALRKALVVAALVVAAPLSAQQGAPGGPPGGAPGGMGQGRGDPAAMQARQNEMLFQGITLSATQKARVDSIQAAARTRQQEMMQGGGMRNPETRQAMMQQRQATMAAIRNVLTADQQTKFDENLASMPAAQAGGRPPQGSRPPR</sequence>
<evidence type="ECO:0000256" key="1">
    <source>
        <dbReference type="SAM" id="MobiDB-lite"/>
    </source>
</evidence>
<feature type="signal peptide" evidence="2">
    <location>
        <begin position="1"/>
        <end position="21"/>
    </location>
</feature>
<dbReference type="AlphaFoldDB" id="A0AA49Q6K2"/>
<dbReference type="EMBL" id="CP130613">
    <property type="protein sequence ID" value="WKW14578.1"/>
    <property type="molecule type" value="Genomic_DNA"/>
</dbReference>
<feature type="chain" id="PRO_5041241849" description="LTXXQ motif family protein" evidence="2">
    <location>
        <begin position="22"/>
        <end position="145"/>
    </location>
</feature>
<feature type="region of interest" description="Disordered" evidence="1">
    <location>
        <begin position="21"/>
        <end position="46"/>
    </location>
</feature>
<evidence type="ECO:0000313" key="4">
    <source>
        <dbReference type="EMBL" id="WKW14578.1"/>
    </source>
</evidence>
<dbReference type="RefSeq" id="WP_367887366.1">
    <property type="nucleotide sequence ID" value="NZ_CP130612.1"/>
</dbReference>
<reference evidence="4" key="1">
    <citation type="submission" date="2023-07" db="EMBL/GenBank/DDBJ databases">
        <authorList>
            <person name="Haufschild T."/>
            <person name="Kallscheuer N."/>
            <person name="Hammer J."/>
            <person name="Kohn T."/>
            <person name="Kabuu M."/>
            <person name="Jogler M."/>
            <person name="Wohfarth N."/>
            <person name="Heuer A."/>
            <person name="Rohde M."/>
            <person name="van Teeseling M.C.F."/>
            <person name="Jogler C."/>
        </authorList>
    </citation>
    <scope>NUCLEOTIDE SEQUENCE</scope>
    <source>
        <strain evidence="3">Strain 138</strain>
        <strain evidence="4">Strain 318</strain>
    </source>
</reference>
<organism evidence="4 5">
    <name type="scientific">Pseudogemmatithrix spongiicola</name>
    <dbReference type="NCBI Taxonomy" id="3062599"/>
    <lineage>
        <taxon>Bacteria</taxon>
        <taxon>Pseudomonadati</taxon>
        <taxon>Gemmatimonadota</taxon>
        <taxon>Gemmatimonadia</taxon>
        <taxon>Gemmatimonadales</taxon>
        <taxon>Gemmatimonadaceae</taxon>
        <taxon>Pseudogemmatithrix</taxon>
    </lineage>
</organism>
<evidence type="ECO:0000313" key="5">
    <source>
        <dbReference type="Proteomes" id="UP001229955"/>
    </source>
</evidence>
<protein>
    <recommendedName>
        <fullName evidence="6">LTXXQ motif family protein</fullName>
    </recommendedName>
</protein>
<keyword evidence="5" id="KW-1185">Reference proteome</keyword>
<evidence type="ECO:0008006" key="6">
    <source>
        <dbReference type="Google" id="ProtNLM"/>
    </source>
</evidence>
<name>A0AA49Q6K2_9BACT</name>
<evidence type="ECO:0000256" key="2">
    <source>
        <dbReference type="SAM" id="SignalP"/>
    </source>
</evidence>
<proteinExistence type="predicted"/>
<gene>
    <name evidence="3" type="ORF">Strain138_000925</name>
    <name evidence="4" type="ORF">Strain318_000925</name>
</gene>
<evidence type="ECO:0000313" key="3">
    <source>
        <dbReference type="EMBL" id="WKW11668.1"/>
    </source>
</evidence>
<accession>A0AA49Q4B0</accession>
<accession>A0AA49Q6K2</accession>
<dbReference type="Proteomes" id="UP001229955">
    <property type="component" value="Chromosome"/>
</dbReference>
<dbReference type="KEGG" id="pspc:Strain318_000925"/>